<dbReference type="InterPro" id="IPR008030">
    <property type="entry name" value="NmrA-like"/>
</dbReference>
<gene>
    <name evidence="4" type="ORF">BD289DRAFT_365416</name>
</gene>
<keyword evidence="5" id="KW-1185">Reference proteome</keyword>
<dbReference type="CDD" id="cd05259">
    <property type="entry name" value="PCBER_SDR_a"/>
    <property type="match status" value="1"/>
</dbReference>
<dbReference type="PANTHER" id="PTHR47706">
    <property type="entry name" value="NMRA-LIKE FAMILY PROTEIN"/>
    <property type="match status" value="1"/>
</dbReference>
<proteinExistence type="predicted"/>
<keyword evidence="1" id="KW-0521">NADP</keyword>
<evidence type="ECO:0000256" key="2">
    <source>
        <dbReference type="ARBA" id="ARBA00023002"/>
    </source>
</evidence>
<evidence type="ECO:0000313" key="4">
    <source>
        <dbReference type="EMBL" id="PSR90881.1"/>
    </source>
</evidence>
<evidence type="ECO:0000256" key="1">
    <source>
        <dbReference type="ARBA" id="ARBA00022857"/>
    </source>
</evidence>
<evidence type="ECO:0000259" key="3">
    <source>
        <dbReference type="Pfam" id="PF05368"/>
    </source>
</evidence>
<dbReference type="STRING" id="2025994.A0A2T3ACB4"/>
<dbReference type="EMBL" id="KZ678414">
    <property type="protein sequence ID" value="PSR90881.1"/>
    <property type="molecule type" value="Genomic_DNA"/>
</dbReference>
<dbReference type="Gene3D" id="3.40.50.720">
    <property type="entry name" value="NAD(P)-binding Rossmann-like Domain"/>
    <property type="match status" value="1"/>
</dbReference>
<dbReference type="InterPro" id="IPR051609">
    <property type="entry name" value="NmrA/Isoflavone_reductase-like"/>
</dbReference>
<protein>
    <recommendedName>
        <fullName evidence="3">NmrA-like domain-containing protein</fullName>
    </recommendedName>
</protein>
<reference evidence="4 5" key="1">
    <citation type="journal article" date="2018" name="Mycol. Prog.">
        <title>Coniella lustricola, a new species from submerged detritus.</title>
        <authorList>
            <person name="Raudabaugh D.B."/>
            <person name="Iturriaga T."/>
            <person name="Carver A."/>
            <person name="Mondo S."/>
            <person name="Pangilinan J."/>
            <person name="Lipzen A."/>
            <person name="He G."/>
            <person name="Amirebrahimi M."/>
            <person name="Grigoriev I.V."/>
            <person name="Miller A.N."/>
        </authorList>
    </citation>
    <scope>NUCLEOTIDE SEQUENCE [LARGE SCALE GENOMIC DNA]</scope>
    <source>
        <strain evidence="4 5">B22-T-1</strain>
    </source>
</reference>
<dbReference type="InterPro" id="IPR045312">
    <property type="entry name" value="PCBER-like"/>
</dbReference>
<feature type="domain" description="NmrA-like" evidence="3">
    <location>
        <begin position="6"/>
        <end position="232"/>
    </location>
</feature>
<dbReference type="Proteomes" id="UP000241462">
    <property type="component" value="Unassembled WGS sequence"/>
</dbReference>
<evidence type="ECO:0000313" key="5">
    <source>
        <dbReference type="Proteomes" id="UP000241462"/>
    </source>
</evidence>
<accession>A0A2T3ACB4</accession>
<dbReference type="SUPFAM" id="SSF51735">
    <property type="entry name" value="NAD(P)-binding Rossmann-fold domains"/>
    <property type="match status" value="1"/>
</dbReference>
<dbReference type="InterPro" id="IPR036291">
    <property type="entry name" value="NAD(P)-bd_dom_sf"/>
</dbReference>
<keyword evidence="2" id="KW-0560">Oxidoreductase</keyword>
<name>A0A2T3ACB4_9PEZI</name>
<dbReference type="AlphaFoldDB" id="A0A2T3ACB4"/>
<sequence length="308" mass="33952">MAIVNVTLVGATGDLGIEILKALVAADTFTVTALQRASSKSSLPSHLKDKIRIQTIAPDFPLDELTARLRGQDALIVCYRTRDAQEQLKFGHAAVAAGTVQRLIPADFGSCDSSGQRERELVKLFDRKVQVRESLQELAEKHPAFSWTSLVNGHFFDWGLREGFLHFDLEGKKADIIGDGETKSSQATLSQIGLATVRVLQKPEETKNRVLFIQSFCVSQNDVLRSLEKATGGGKWQITRYDPEEFIREKKERADGGDADAIEDLVFVLGALYGNWEEKSGFAMELLGLDNQNLDEVVQSVVDELGSA</sequence>
<dbReference type="PANTHER" id="PTHR47706:SF9">
    <property type="entry name" value="NMRA-LIKE DOMAIN-CONTAINING PROTEIN-RELATED"/>
    <property type="match status" value="1"/>
</dbReference>
<dbReference type="OrthoDB" id="9984533at2759"/>
<dbReference type="GO" id="GO:0016491">
    <property type="term" value="F:oxidoreductase activity"/>
    <property type="evidence" value="ECO:0007669"/>
    <property type="project" value="UniProtKB-KW"/>
</dbReference>
<organism evidence="4 5">
    <name type="scientific">Coniella lustricola</name>
    <dbReference type="NCBI Taxonomy" id="2025994"/>
    <lineage>
        <taxon>Eukaryota</taxon>
        <taxon>Fungi</taxon>
        <taxon>Dikarya</taxon>
        <taxon>Ascomycota</taxon>
        <taxon>Pezizomycotina</taxon>
        <taxon>Sordariomycetes</taxon>
        <taxon>Sordariomycetidae</taxon>
        <taxon>Diaporthales</taxon>
        <taxon>Schizoparmaceae</taxon>
        <taxon>Coniella</taxon>
    </lineage>
</organism>
<dbReference type="InParanoid" id="A0A2T3ACB4"/>
<dbReference type="Pfam" id="PF05368">
    <property type="entry name" value="NmrA"/>
    <property type="match status" value="1"/>
</dbReference>
<dbReference type="Gene3D" id="3.90.25.10">
    <property type="entry name" value="UDP-galactose 4-epimerase, domain 1"/>
    <property type="match status" value="1"/>
</dbReference>